<sequence length="52" mass="5703">MPSAETYSALDREIVQNTDKILKTGAPALLSQRLRTIAQTLDKLLSEGLDLC</sequence>
<evidence type="ECO:0000313" key="1">
    <source>
        <dbReference type="EMBL" id="PZD72539.1"/>
    </source>
</evidence>
<name>A0A2W1JG22_9CYAN</name>
<reference evidence="1 2" key="1">
    <citation type="journal article" date="2018" name="Sci. Rep.">
        <title>A novel species of the marine cyanobacterium Acaryochloris with a unique pigment content and lifestyle.</title>
        <authorList>
            <person name="Partensky F."/>
            <person name="Six C."/>
            <person name="Ratin M."/>
            <person name="Garczarek L."/>
            <person name="Vaulot D."/>
            <person name="Probert I."/>
            <person name="Calteau A."/>
            <person name="Gourvil P."/>
            <person name="Marie D."/>
            <person name="Grebert T."/>
            <person name="Bouchier C."/>
            <person name="Le Panse S."/>
            <person name="Gachenot M."/>
            <person name="Rodriguez F."/>
            <person name="Garrido J.L."/>
        </authorList>
    </citation>
    <scope>NUCLEOTIDE SEQUENCE [LARGE SCALE GENOMIC DNA]</scope>
    <source>
        <strain evidence="1 2">RCC1774</strain>
    </source>
</reference>
<evidence type="ECO:0000313" key="2">
    <source>
        <dbReference type="Proteomes" id="UP000248857"/>
    </source>
</evidence>
<keyword evidence="2" id="KW-1185">Reference proteome</keyword>
<organism evidence="1 2">
    <name type="scientific">Acaryochloris thomasi RCC1774</name>
    <dbReference type="NCBI Taxonomy" id="1764569"/>
    <lineage>
        <taxon>Bacteria</taxon>
        <taxon>Bacillati</taxon>
        <taxon>Cyanobacteriota</taxon>
        <taxon>Cyanophyceae</taxon>
        <taxon>Acaryochloridales</taxon>
        <taxon>Acaryochloridaceae</taxon>
        <taxon>Acaryochloris</taxon>
        <taxon>Acaryochloris thomasi</taxon>
    </lineage>
</organism>
<dbReference type="EMBL" id="PQWO01000010">
    <property type="protein sequence ID" value="PZD72539.1"/>
    <property type="molecule type" value="Genomic_DNA"/>
</dbReference>
<dbReference type="AlphaFoldDB" id="A0A2W1JG22"/>
<gene>
    <name evidence="1" type="ORF">C1752_03610</name>
</gene>
<accession>A0A2W1JG22</accession>
<proteinExistence type="predicted"/>
<dbReference type="Proteomes" id="UP000248857">
    <property type="component" value="Unassembled WGS sequence"/>
</dbReference>
<protein>
    <submittedName>
        <fullName evidence="1">Uncharacterized protein</fullName>
    </submittedName>
</protein>
<comment type="caution">
    <text evidence="1">The sequence shown here is derived from an EMBL/GenBank/DDBJ whole genome shotgun (WGS) entry which is preliminary data.</text>
</comment>